<dbReference type="EMBL" id="CAJNOC010005698">
    <property type="protein sequence ID" value="CAF1059358.1"/>
    <property type="molecule type" value="Genomic_DNA"/>
</dbReference>
<dbReference type="Pfam" id="PF18199">
    <property type="entry name" value="Dynein_C"/>
    <property type="match status" value="1"/>
</dbReference>
<feature type="non-terminal residue" evidence="4">
    <location>
        <position position="1"/>
    </location>
</feature>
<evidence type="ECO:0000259" key="1">
    <source>
        <dbReference type="Pfam" id="PF03028"/>
    </source>
</evidence>
<dbReference type="InterPro" id="IPR027417">
    <property type="entry name" value="P-loop_NTPase"/>
</dbReference>
<accession>A0A814L0G9</accession>
<dbReference type="PANTHER" id="PTHR22878">
    <property type="entry name" value="DYNEIN HEAVY CHAIN 6, AXONEMAL-LIKE-RELATED"/>
    <property type="match status" value="1"/>
</dbReference>
<dbReference type="Gene3D" id="3.40.50.300">
    <property type="entry name" value="P-loop containing nucleotide triphosphate hydrolases"/>
    <property type="match status" value="1"/>
</dbReference>
<dbReference type="PANTHER" id="PTHR22878:SF70">
    <property type="entry name" value="DYNEIN HEAVY CHAIN 2, AXONEMAL"/>
    <property type="match status" value="1"/>
</dbReference>
<dbReference type="GO" id="GO:0030286">
    <property type="term" value="C:dynein complex"/>
    <property type="evidence" value="ECO:0007669"/>
    <property type="project" value="InterPro"/>
</dbReference>
<name>A0A814L0G9_9BILA</name>
<evidence type="ECO:0000313" key="4">
    <source>
        <dbReference type="EMBL" id="CAF1059358.1"/>
    </source>
</evidence>
<feature type="domain" description="Dynein heavy chain region D6 P-loop" evidence="1">
    <location>
        <begin position="183"/>
        <end position="298"/>
    </location>
</feature>
<dbReference type="InterPro" id="IPR041228">
    <property type="entry name" value="Dynein_C"/>
</dbReference>
<dbReference type="InterPro" id="IPR042219">
    <property type="entry name" value="AAA_lid_11_sf"/>
</dbReference>
<dbReference type="Pfam" id="PF18198">
    <property type="entry name" value="AAA_lid_11"/>
    <property type="match status" value="1"/>
</dbReference>
<proteinExistence type="predicted"/>
<dbReference type="FunFam" id="1.20.1270.280:FF:000001">
    <property type="entry name" value="dynein heavy chain 7, axonemal"/>
    <property type="match status" value="1"/>
</dbReference>
<evidence type="ECO:0008006" key="6">
    <source>
        <dbReference type="Google" id="ProtNLM"/>
    </source>
</evidence>
<dbReference type="GO" id="GO:0045505">
    <property type="term" value="F:dynein intermediate chain binding"/>
    <property type="evidence" value="ECO:0007669"/>
    <property type="project" value="InterPro"/>
</dbReference>
<dbReference type="FunFam" id="1.10.8.720:FF:000001">
    <property type="entry name" value="dynein heavy chain 7, axonemal"/>
    <property type="match status" value="1"/>
</dbReference>
<feature type="domain" description="Dynein heavy chain AAA lid" evidence="2">
    <location>
        <begin position="334"/>
        <end position="472"/>
    </location>
</feature>
<evidence type="ECO:0000313" key="5">
    <source>
        <dbReference type="Proteomes" id="UP000663879"/>
    </source>
</evidence>
<evidence type="ECO:0000259" key="3">
    <source>
        <dbReference type="Pfam" id="PF18199"/>
    </source>
</evidence>
<dbReference type="Gene3D" id="3.10.490.20">
    <property type="match status" value="1"/>
</dbReference>
<dbReference type="InterPro" id="IPR026983">
    <property type="entry name" value="DHC"/>
</dbReference>
<dbReference type="FunFam" id="3.40.50.300:FF:000362">
    <property type="entry name" value="Dynein, axonemal, heavy chain 6"/>
    <property type="match status" value="1"/>
</dbReference>
<dbReference type="Gene3D" id="1.10.8.720">
    <property type="entry name" value="Region D6 of dynein motor"/>
    <property type="match status" value="1"/>
</dbReference>
<reference evidence="4" key="1">
    <citation type="submission" date="2021-02" db="EMBL/GenBank/DDBJ databases">
        <authorList>
            <person name="Nowell W R."/>
        </authorList>
    </citation>
    <scope>NUCLEOTIDE SEQUENCE</scope>
    <source>
        <strain evidence="4">Ploen Becks lab</strain>
    </source>
</reference>
<gene>
    <name evidence="4" type="ORF">OXX778_LOCUS19207</name>
</gene>
<dbReference type="Proteomes" id="UP000663879">
    <property type="component" value="Unassembled WGS sequence"/>
</dbReference>
<dbReference type="InterPro" id="IPR004273">
    <property type="entry name" value="Dynein_heavy_D6_P-loop"/>
</dbReference>
<dbReference type="Gene3D" id="1.10.8.1220">
    <property type="match status" value="1"/>
</dbReference>
<dbReference type="AlphaFoldDB" id="A0A814L0G9"/>
<protein>
    <recommendedName>
        <fullName evidence="6">Dynein axonemal heavy chain 3</fullName>
    </recommendedName>
</protein>
<evidence type="ECO:0000259" key="2">
    <source>
        <dbReference type="Pfam" id="PF18198"/>
    </source>
</evidence>
<dbReference type="InterPro" id="IPR041658">
    <property type="entry name" value="AAA_lid_11"/>
</dbReference>
<dbReference type="Pfam" id="PF03028">
    <property type="entry name" value="Dynein_heavy"/>
    <property type="match status" value="1"/>
</dbReference>
<sequence length="784" mass="91698">SIDLSEKSDEINIRIRNLNSHFTYLIYTNICQSLFEKDKFLFSFLLCTSVLKANDDIDQEELRFFLTGGVSIENNLLTNPYPKWLPEKTWLELNKLNELKNYTLVEHLRKNEENWKNYYLDPDSCKIPYEKPLTKFIQLIILKIFRPDKIIQGIRKFIIQNLGSKFIEPPAFSLVKLFNNSKANLPLIFILSPGSDPLTHLYKLANDYEMVDKIRAISLGQGQGPIALKQIEEAIQYGHWVILQNCHLATSFLNDIERVCQNLTQRKETIKPEFRLWLTSYSTPEFPVSVLENSIKITNEAPKGLRSNLLKIYLNDPISNSKYFNSCFNNDIKWKKLLFSLCFFHAVVEERKKYGPIGWNIPYEFNESDLNISIRQLKLFLDSYENIQLDALIYLTAECNYGGRVTDIHDRRLIVSLLNVFYCEKLFEHSNYNFFNLDNYYTPNEDSYDMYLEYIRSLPFDTPPEAFGLHSNSELTRTFQETQQLFNGILLTLPRENSLSNQNSNQNFIQEIIKDILKRLPKEFDIKSIQKFYPLTYSESMNTVLIQELTRYNNLLICIKDSLNDVKKALKGQILITSNLEQVTEAILMNKIPDLWASKSYPSLKSLGNYIPDLCQRLKFFQDWIDKDSPVVFWLSGFFFIQSFLTGITQNYARKYKIPIDELKFEFKFLNVEPKLKPQDGAYVKGIYLQGARWCTDTNLLKESIPKIIYDKLPVIHLIPNKLNFDNLNLNYYECPVYKTSLRRGELSTTGHSTNYVFSIHVPIDNNKSHWINRGVVGLCQLDD</sequence>
<feature type="domain" description="Dynein heavy chain C-terminal" evidence="3">
    <location>
        <begin position="480"/>
        <end position="780"/>
    </location>
</feature>
<organism evidence="4 5">
    <name type="scientific">Brachionus calyciflorus</name>
    <dbReference type="NCBI Taxonomy" id="104777"/>
    <lineage>
        <taxon>Eukaryota</taxon>
        <taxon>Metazoa</taxon>
        <taxon>Spiralia</taxon>
        <taxon>Gnathifera</taxon>
        <taxon>Rotifera</taxon>
        <taxon>Eurotatoria</taxon>
        <taxon>Monogononta</taxon>
        <taxon>Pseudotrocha</taxon>
        <taxon>Ploima</taxon>
        <taxon>Brachionidae</taxon>
        <taxon>Brachionus</taxon>
    </lineage>
</organism>
<dbReference type="FunFam" id="3.10.490.20:FF:000001">
    <property type="entry name" value="dynein heavy chain 7, axonemal"/>
    <property type="match status" value="1"/>
</dbReference>
<dbReference type="Gene3D" id="1.20.1270.280">
    <property type="match status" value="1"/>
</dbReference>
<keyword evidence="5" id="KW-1185">Reference proteome</keyword>
<dbReference type="GO" id="GO:0007018">
    <property type="term" value="P:microtubule-based movement"/>
    <property type="evidence" value="ECO:0007669"/>
    <property type="project" value="InterPro"/>
</dbReference>
<dbReference type="GO" id="GO:0051959">
    <property type="term" value="F:dynein light intermediate chain binding"/>
    <property type="evidence" value="ECO:0007669"/>
    <property type="project" value="InterPro"/>
</dbReference>
<dbReference type="InterPro" id="IPR043160">
    <property type="entry name" value="Dynein_C_barrel"/>
</dbReference>
<dbReference type="OrthoDB" id="5593012at2759"/>
<dbReference type="GO" id="GO:0008569">
    <property type="term" value="F:minus-end-directed microtubule motor activity"/>
    <property type="evidence" value="ECO:0007669"/>
    <property type="project" value="InterPro"/>
</dbReference>
<comment type="caution">
    <text evidence="4">The sequence shown here is derived from an EMBL/GenBank/DDBJ whole genome shotgun (WGS) entry which is preliminary data.</text>
</comment>